<protein>
    <recommendedName>
        <fullName evidence="8">Indole-3-glycerol phosphate synthase</fullName>
        <shortName evidence="8">IGPS</shortName>
        <ecNumber evidence="8">4.1.1.48</ecNumber>
    </recommendedName>
</protein>
<dbReference type="InterPro" id="IPR011060">
    <property type="entry name" value="RibuloseP-bd_barrel"/>
</dbReference>
<feature type="domain" description="Indole-3-glycerol phosphate synthase" evidence="9">
    <location>
        <begin position="7"/>
        <end position="247"/>
    </location>
</feature>
<evidence type="ECO:0000256" key="1">
    <source>
        <dbReference type="ARBA" id="ARBA00001633"/>
    </source>
</evidence>
<evidence type="ECO:0000256" key="4">
    <source>
        <dbReference type="ARBA" id="ARBA00022793"/>
    </source>
</evidence>
<name>A0ABU3X6E1_9BACI</name>
<evidence type="ECO:0000256" key="8">
    <source>
        <dbReference type="HAMAP-Rule" id="MF_00134"/>
    </source>
</evidence>
<dbReference type="PANTHER" id="PTHR22854:SF2">
    <property type="entry name" value="INDOLE-3-GLYCEROL-PHOSPHATE SYNTHASE"/>
    <property type="match status" value="1"/>
</dbReference>
<dbReference type="InterPro" id="IPR045186">
    <property type="entry name" value="Indole-3-glycerol_P_synth"/>
</dbReference>
<comment type="pathway">
    <text evidence="2 8">Amino-acid biosynthesis; L-tryptophan biosynthesis; L-tryptophan from chorismate: step 4/5.</text>
</comment>
<evidence type="ECO:0000259" key="9">
    <source>
        <dbReference type="Pfam" id="PF00218"/>
    </source>
</evidence>
<reference evidence="10 11" key="1">
    <citation type="submission" date="2023-10" db="EMBL/GenBank/DDBJ databases">
        <title>Screening of Alkalihalobacillus lindianensis BZ-TG-R113 and Its Alleviation of Salt Stress on Rapeseed Growth.</title>
        <authorList>
            <person name="Zhao B."/>
            <person name="Guo T."/>
        </authorList>
    </citation>
    <scope>NUCLEOTIDE SEQUENCE [LARGE SCALE GENOMIC DNA]</scope>
    <source>
        <strain evidence="10 11">BZ-TG-R113</strain>
    </source>
</reference>
<dbReference type="Proteomes" id="UP001287282">
    <property type="component" value="Unassembled WGS sequence"/>
</dbReference>
<keyword evidence="5 8" id="KW-0822">Tryptophan biosynthesis</keyword>
<keyword evidence="4 8" id="KW-0210">Decarboxylase</keyword>
<dbReference type="EC" id="4.1.1.48" evidence="8"/>
<proteinExistence type="inferred from homology"/>
<keyword evidence="11" id="KW-1185">Reference proteome</keyword>
<evidence type="ECO:0000256" key="2">
    <source>
        <dbReference type="ARBA" id="ARBA00004696"/>
    </source>
</evidence>
<evidence type="ECO:0000256" key="6">
    <source>
        <dbReference type="ARBA" id="ARBA00023141"/>
    </source>
</evidence>
<dbReference type="GO" id="GO:0004425">
    <property type="term" value="F:indole-3-glycerol-phosphate synthase activity"/>
    <property type="evidence" value="ECO:0007669"/>
    <property type="project" value="UniProtKB-EC"/>
</dbReference>
<comment type="catalytic activity">
    <reaction evidence="1 8">
        <text>1-(2-carboxyphenylamino)-1-deoxy-D-ribulose 5-phosphate + H(+) = (1S,2R)-1-C-(indol-3-yl)glycerol 3-phosphate + CO2 + H2O</text>
        <dbReference type="Rhea" id="RHEA:23476"/>
        <dbReference type="ChEBI" id="CHEBI:15377"/>
        <dbReference type="ChEBI" id="CHEBI:15378"/>
        <dbReference type="ChEBI" id="CHEBI:16526"/>
        <dbReference type="ChEBI" id="CHEBI:58613"/>
        <dbReference type="ChEBI" id="CHEBI:58866"/>
        <dbReference type="EC" id="4.1.1.48"/>
    </reaction>
</comment>
<accession>A0ABU3X6E1</accession>
<sequence length="257" mass="28537">MLKQIIETKRKELKELVQPDEINVSRKSLYKALATPKRSIGLISEVKKASPSKGIIREDFHPELIAKGYEEGGADALSVLTDQVYFQGHRDYLSAIKQLVDLPILRKDFIIHPIQIEESVRMGADAILLIAGVMPNKDLKRLYEEATATGLECLVEVHEKEELESLLELFTPAIIGVNNRNLKTFTTDLTQTELIGEQVPKESLFVSESGIHTYEDLQKVRNAGANAVLVGESLMRADTPQKGIQTLFGGEPVEATS</sequence>
<keyword evidence="7 8" id="KW-0456">Lyase</keyword>
<keyword evidence="3 8" id="KW-0028">Amino-acid biosynthesis</keyword>
<gene>
    <name evidence="8 10" type="primary">trpC</name>
    <name evidence="10" type="ORF">RYX56_03680</name>
</gene>
<evidence type="ECO:0000256" key="3">
    <source>
        <dbReference type="ARBA" id="ARBA00022605"/>
    </source>
</evidence>
<organism evidence="10 11">
    <name type="scientific">Alkalihalophilus lindianensis</name>
    <dbReference type="NCBI Taxonomy" id="1630542"/>
    <lineage>
        <taxon>Bacteria</taxon>
        <taxon>Bacillati</taxon>
        <taxon>Bacillota</taxon>
        <taxon>Bacilli</taxon>
        <taxon>Bacillales</taxon>
        <taxon>Bacillaceae</taxon>
        <taxon>Alkalihalophilus</taxon>
    </lineage>
</organism>
<dbReference type="Pfam" id="PF00218">
    <property type="entry name" value="IGPS"/>
    <property type="match status" value="1"/>
</dbReference>
<dbReference type="InterPro" id="IPR001468">
    <property type="entry name" value="Indole-3-GlycerolPSynthase_CS"/>
</dbReference>
<dbReference type="InterPro" id="IPR013798">
    <property type="entry name" value="Indole-3-glycerol_P_synth_dom"/>
</dbReference>
<dbReference type="CDD" id="cd00331">
    <property type="entry name" value="IGPS"/>
    <property type="match status" value="1"/>
</dbReference>
<dbReference type="PANTHER" id="PTHR22854">
    <property type="entry name" value="TRYPTOPHAN BIOSYNTHESIS PROTEIN"/>
    <property type="match status" value="1"/>
</dbReference>
<keyword evidence="6 8" id="KW-0057">Aromatic amino acid biosynthesis</keyword>
<dbReference type="RefSeq" id="WP_317120777.1">
    <property type="nucleotide sequence ID" value="NZ_JAWJBA010000001.1"/>
</dbReference>
<comment type="caution">
    <text evidence="10">The sequence shown here is derived from an EMBL/GenBank/DDBJ whole genome shotgun (WGS) entry which is preliminary data.</text>
</comment>
<dbReference type="Gene3D" id="3.20.20.70">
    <property type="entry name" value="Aldolase class I"/>
    <property type="match status" value="1"/>
</dbReference>
<dbReference type="NCBIfam" id="NF001377">
    <property type="entry name" value="PRK00278.2-4"/>
    <property type="match status" value="1"/>
</dbReference>
<comment type="similarity">
    <text evidence="8">Belongs to the TrpC family.</text>
</comment>
<dbReference type="NCBIfam" id="NF001375">
    <property type="entry name" value="PRK00278.2-2"/>
    <property type="match status" value="1"/>
</dbReference>
<dbReference type="SUPFAM" id="SSF51366">
    <property type="entry name" value="Ribulose-phoshate binding barrel"/>
    <property type="match status" value="1"/>
</dbReference>
<evidence type="ECO:0000313" key="11">
    <source>
        <dbReference type="Proteomes" id="UP001287282"/>
    </source>
</evidence>
<dbReference type="EMBL" id="JAWJBA010000001">
    <property type="protein sequence ID" value="MDV2683471.1"/>
    <property type="molecule type" value="Genomic_DNA"/>
</dbReference>
<dbReference type="InterPro" id="IPR013785">
    <property type="entry name" value="Aldolase_TIM"/>
</dbReference>
<evidence type="ECO:0000256" key="7">
    <source>
        <dbReference type="ARBA" id="ARBA00023239"/>
    </source>
</evidence>
<dbReference type="PROSITE" id="PS00614">
    <property type="entry name" value="IGPS"/>
    <property type="match status" value="1"/>
</dbReference>
<evidence type="ECO:0000313" key="10">
    <source>
        <dbReference type="EMBL" id="MDV2683471.1"/>
    </source>
</evidence>
<dbReference type="HAMAP" id="MF_00134_B">
    <property type="entry name" value="IGPS_B"/>
    <property type="match status" value="1"/>
</dbReference>
<evidence type="ECO:0000256" key="5">
    <source>
        <dbReference type="ARBA" id="ARBA00022822"/>
    </source>
</evidence>